<dbReference type="EMBL" id="PGCJ01001188">
    <property type="protein sequence ID" value="PLW08013.1"/>
    <property type="molecule type" value="Genomic_DNA"/>
</dbReference>
<evidence type="ECO:0000313" key="4">
    <source>
        <dbReference type="Proteomes" id="UP000235388"/>
    </source>
</evidence>
<dbReference type="EMBL" id="PGCI01000062">
    <property type="protein sequence ID" value="PLW43971.1"/>
    <property type="molecule type" value="Genomic_DNA"/>
</dbReference>
<feature type="signal peptide" evidence="1">
    <location>
        <begin position="1"/>
        <end position="17"/>
    </location>
</feature>
<organism evidence="3 5">
    <name type="scientific">Puccinia coronata f. sp. avenae</name>
    <dbReference type="NCBI Taxonomy" id="200324"/>
    <lineage>
        <taxon>Eukaryota</taxon>
        <taxon>Fungi</taxon>
        <taxon>Dikarya</taxon>
        <taxon>Basidiomycota</taxon>
        <taxon>Pucciniomycotina</taxon>
        <taxon>Pucciniomycetes</taxon>
        <taxon>Pucciniales</taxon>
        <taxon>Pucciniaceae</taxon>
        <taxon>Puccinia</taxon>
    </lineage>
</organism>
<keyword evidence="4" id="KW-1185">Reference proteome</keyword>
<dbReference type="AlphaFoldDB" id="A0A2N5V1T5"/>
<evidence type="ECO:0000313" key="2">
    <source>
        <dbReference type="EMBL" id="PLW08013.1"/>
    </source>
</evidence>
<protein>
    <submittedName>
        <fullName evidence="3">Uncharacterized protein</fullName>
    </submittedName>
</protein>
<reference evidence="4 5" key="1">
    <citation type="submission" date="2017-11" db="EMBL/GenBank/DDBJ databases">
        <title>De novo assembly and phasing of dikaryotic genomes from two isolates of Puccinia coronata f. sp. avenae, the causal agent of oat crown rust.</title>
        <authorList>
            <person name="Miller M.E."/>
            <person name="Zhang Y."/>
            <person name="Omidvar V."/>
            <person name="Sperschneider J."/>
            <person name="Schwessinger B."/>
            <person name="Raley C."/>
            <person name="Palmer J.M."/>
            <person name="Garnica D."/>
            <person name="Upadhyaya N."/>
            <person name="Rathjen J."/>
            <person name="Taylor J.M."/>
            <person name="Park R.F."/>
            <person name="Dodds P.N."/>
            <person name="Hirsch C.D."/>
            <person name="Kianian S.F."/>
            <person name="Figueroa M."/>
        </authorList>
    </citation>
    <scope>NUCLEOTIDE SEQUENCE [LARGE SCALE GENOMIC DNA]</scope>
    <source>
        <strain evidence="2">12NC29</strain>
        <strain evidence="3">12SD80</strain>
    </source>
</reference>
<proteinExistence type="predicted"/>
<evidence type="ECO:0000313" key="5">
    <source>
        <dbReference type="Proteomes" id="UP000235392"/>
    </source>
</evidence>
<keyword evidence="1" id="KW-0732">Signal</keyword>
<comment type="caution">
    <text evidence="3">The sequence shown here is derived from an EMBL/GenBank/DDBJ whole genome shotgun (WGS) entry which is preliminary data.</text>
</comment>
<sequence>MHASVNFLVLLLPLVSSAPPSGFYDPKIGVTQEKDCPNALTYWTIYDDGNCDWCRKWIEYKERHYQCNQCLARTTEPFALTVKCPKCGGPKDGARGLANEICEWRPGRTT</sequence>
<dbReference type="Proteomes" id="UP000235388">
    <property type="component" value="Unassembled WGS sequence"/>
</dbReference>
<dbReference type="Proteomes" id="UP000235392">
    <property type="component" value="Unassembled WGS sequence"/>
</dbReference>
<evidence type="ECO:0000256" key="1">
    <source>
        <dbReference type="SAM" id="SignalP"/>
    </source>
</evidence>
<feature type="chain" id="PRO_5015083946" evidence="1">
    <location>
        <begin position="18"/>
        <end position="110"/>
    </location>
</feature>
<gene>
    <name evidence="2" type="ORF">PCANC_24862</name>
    <name evidence="3" type="ORF">PCASD_06484</name>
</gene>
<evidence type="ECO:0000313" key="3">
    <source>
        <dbReference type="EMBL" id="PLW43971.1"/>
    </source>
</evidence>
<name>A0A2N5V1T5_9BASI</name>
<accession>A0A2N5V1T5</accession>